<dbReference type="RefSeq" id="WP_375094787.1">
    <property type="nucleotide sequence ID" value="NZ_JAROCE010000003.1"/>
</dbReference>
<gene>
    <name evidence="1" type="ORF">P5G46_10790</name>
</gene>
<dbReference type="EMBL" id="JAROCE010000003">
    <property type="protein sequence ID" value="MFM2720988.1"/>
    <property type="molecule type" value="Genomic_DNA"/>
</dbReference>
<evidence type="ECO:0000313" key="1">
    <source>
        <dbReference type="EMBL" id="MFM2720988.1"/>
    </source>
</evidence>
<keyword evidence="2" id="KW-1185">Reference proteome</keyword>
<sequence length="106" mass="11305">MTSSTLLVTDVENLGEVVTLLRAAAADLDCGLQVRTLAGDEVDEAEAAAAARRDRERKRLPTPVRVDLRALVEGAPVDAEAVLRGARARGLRGGATVDEVRRTNTR</sequence>
<proteinExistence type="predicted"/>
<evidence type="ECO:0000313" key="2">
    <source>
        <dbReference type="Proteomes" id="UP001630303"/>
    </source>
</evidence>
<reference evidence="1 2" key="1">
    <citation type="submission" date="2023-03" db="EMBL/GenBank/DDBJ databases">
        <title>MT1 and MT2 Draft Genomes of Novel Species.</title>
        <authorList>
            <person name="Venkateswaran K."/>
        </authorList>
    </citation>
    <scope>NUCLEOTIDE SEQUENCE [LARGE SCALE GENOMIC DNA]</scope>
    <source>
        <strain evidence="1 2">IF8SW-P5</strain>
    </source>
</reference>
<accession>A0ABW9GGR9</accession>
<protein>
    <recommendedName>
        <fullName evidence="3">Lsr2 protein</fullName>
    </recommendedName>
</protein>
<organism evidence="1 2">
    <name type="scientific">Microbacterium mcarthurae</name>
    <dbReference type="NCBI Taxonomy" id="3035918"/>
    <lineage>
        <taxon>Bacteria</taxon>
        <taxon>Bacillati</taxon>
        <taxon>Actinomycetota</taxon>
        <taxon>Actinomycetes</taxon>
        <taxon>Micrococcales</taxon>
        <taxon>Microbacteriaceae</taxon>
        <taxon>Microbacterium</taxon>
    </lineage>
</organism>
<comment type="caution">
    <text evidence="1">The sequence shown here is derived from an EMBL/GenBank/DDBJ whole genome shotgun (WGS) entry which is preliminary data.</text>
</comment>
<name>A0ABW9GGR9_9MICO</name>
<dbReference type="Proteomes" id="UP001630303">
    <property type="component" value="Unassembled WGS sequence"/>
</dbReference>
<evidence type="ECO:0008006" key="3">
    <source>
        <dbReference type="Google" id="ProtNLM"/>
    </source>
</evidence>